<gene>
    <name evidence="1" type="ORF">IRJ41_005858</name>
</gene>
<reference evidence="1" key="1">
    <citation type="submission" date="2021-02" db="EMBL/GenBank/DDBJ databases">
        <title>Comparative genomics reveals that relaxation of natural selection precedes convergent phenotypic evolution of cavefish.</title>
        <authorList>
            <person name="Peng Z."/>
        </authorList>
    </citation>
    <scope>NUCLEOTIDE SEQUENCE</scope>
    <source>
        <tissue evidence="1">Muscle</tissue>
    </source>
</reference>
<keyword evidence="2" id="KW-1185">Reference proteome</keyword>
<evidence type="ECO:0000313" key="1">
    <source>
        <dbReference type="EMBL" id="KAI7795773.1"/>
    </source>
</evidence>
<name>A0A9W7TFZ8_TRIRA</name>
<protein>
    <submittedName>
        <fullName evidence="1">Uncharacterized protein</fullName>
    </submittedName>
</protein>
<dbReference type="AlphaFoldDB" id="A0A9W7TFZ8"/>
<evidence type="ECO:0000313" key="2">
    <source>
        <dbReference type="Proteomes" id="UP001059041"/>
    </source>
</evidence>
<accession>A0A9W7TFZ8</accession>
<sequence length="72" mass="8307">MRAFISKEKLDVEAFIAKYPGKDMTDTLLPHSGQTHLKRIIARRRDTDKTPLNDCNRKQYVFAGFLLCALHT</sequence>
<organism evidence="1 2">
    <name type="scientific">Triplophysa rosa</name>
    <name type="common">Cave loach</name>
    <dbReference type="NCBI Taxonomy" id="992332"/>
    <lineage>
        <taxon>Eukaryota</taxon>
        <taxon>Metazoa</taxon>
        <taxon>Chordata</taxon>
        <taxon>Craniata</taxon>
        <taxon>Vertebrata</taxon>
        <taxon>Euteleostomi</taxon>
        <taxon>Actinopterygii</taxon>
        <taxon>Neopterygii</taxon>
        <taxon>Teleostei</taxon>
        <taxon>Ostariophysi</taxon>
        <taxon>Cypriniformes</taxon>
        <taxon>Nemacheilidae</taxon>
        <taxon>Triplophysa</taxon>
    </lineage>
</organism>
<dbReference type="Proteomes" id="UP001059041">
    <property type="component" value="Linkage Group LG19"/>
</dbReference>
<comment type="caution">
    <text evidence="1">The sequence shown here is derived from an EMBL/GenBank/DDBJ whole genome shotgun (WGS) entry which is preliminary data.</text>
</comment>
<proteinExistence type="predicted"/>
<dbReference type="EMBL" id="JAFHDT010000019">
    <property type="protein sequence ID" value="KAI7795773.1"/>
    <property type="molecule type" value="Genomic_DNA"/>
</dbReference>